<organism evidence="2 3">
    <name type="scientific">Phytophthora fragariae</name>
    <dbReference type="NCBI Taxonomy" id="53985"/>
    <lineage>
        <taxon>Eukaryota</taxon>
        <taxon>Sar</taxon>
        <taxon>Stramenopiles</taxon>
        <taxon>Oomycota</taxon>
        <taxon>Peronosporomycetes</taxon>
        <taxon>Peronosporales</taxon>
        <taxon>Peronosporaceae</taxon>
        <taxon>Phytophthora</taxon>
    </lineage>
</organism>
<evidence type="ECO:0000313" key="4">
    <source>
        <dbReference type="Proteomes" id="UP000488956"/>
    </source>
</evidence>
<protein>
    <submittedName>
        <fullName evidence="2">Uncharacterized protein</fullName>
    </submittedName>
</protein>
<comment type="caution">
    <text evidence="2">The sequence shown here is derived from an EMBL/GenBank/DDBJ whole genome shotgun (WGS) entry which is preliminary data.</text>
</comment>
<evidence type="ECO:0000313" key="3">
    <source>
        <dbReference type="Proteomes" id="UP000441208"/>
    </source>
</evidence>
<dbReference type="Proteomes" id="UP000441208">
    <property type="component" value="Unassembled WGS sequence"/>
</dbReference>
<dbReference type="Proteomes" id="UP000488956">
    <property type="component" value="Unassembled WGS sequence"/>
</dbReference>
<evidence type="ECO:0000313" key="2">
    <source>
        <dbReference type="EMBL" id="KAE9054247.1"/>
    </source>
</evidence>
<evidence type="ECO:0000313" key="1">
    <source>
        <dbReference type="EMBL" id="KAE9053624.1"/>
    </source>
</evidence>
<gene>
    <name evidence="2" type="ORF">PF007_g32689</name>
    <name evidence="1" type="ORF">PF010_g32836</name>
</gene>
<name>A0A6A3PDL0_9STRA</name>
<reference evidence="2 3" key="1">
    <citation type="submission" date="2018-08" db="EMBL/GenBank/DDBJ databases">
        <title>Genomic investigation of the strawberry pathogen Phytophthora fragariae indicates pathogenicity is determined by transcriptional variation in three key races.</title>
        <authorList>
            <person name="Adams T.M."/>
            <person name="Armitage A.D."/>
            <person name="Sobczyk M.K."/>
            <person name="Bates H.J."/>
            <person name="Dunwell J.M."/>
            <person name="Nellist C.F."/>
            <person name="Harrison R.J."/>
        </authorList>
    </citation>
    <scope>NUCLEOTIDE SEQUENCE [LARGE SCALE GENOMIC DNA]</scope>
    <source>
        <strain evidence="2 3">NOV-71</strain>
        <strain evidence="1 4">ONT-3</strain>
    </source>
</reference>
<dbReference type="EMBL" id="QXFZ01009926">
    <property type="protein sequence ID" value="KAE9054247.1"/>
    <property type="molecule type" value="Genomic_DNA"/>
</dbReference>
<dbReference type="EMBL" id="QXFX01010760">
    <property type="protein sequence ID" value="KAE9053624.1"/>
    <property type="molecule type" value="Genomic_DNA"/>
</dbReference>
<accession>A0A6A3PDL0</accession>
<feature type="non-terminal residue" evidence="2">
    <location>
        <position position="16"/>
    </location>
</feature>
<sequence>MEELDRIERAMEEYMG</sequence>
<dbReference type="AlphaFoldDB" id="A0A6A3PDL0"/>
<proteinExistence type="predicted"/>